<dbReference type="Pfam" id="PF01381">
    <property type="entry name" value="HTH_3"/>
    <property type="match status" value="1"/>
</dbReference>
<sequence>MPDFYKAPRKTNNSPIARLRLERGLTQQQLAQKIGCLNKDVSRWEHGVCKPGASYLAKLSVALDCSIEALLQDEMAGQ</sequence>
<protein>
    <submittedName>
        <fullName evidence="3">Helix-turn-helix transcriptional regulator</fullName>
    </submittedName>
</protein>
<dbReference type="Proteomes" id="UP000824260">
    <property type="component" value="Unassembled WGS sequence"/>
</dbReference>
<dbReference type="PANTHER" id="PTHR46558:SF4">
    <property type="entry name" value="DNA-BIDING PHAGE PROTEIN"/>
    <property type="match status" value="1"/>
</dbReference>
<dbReference type="AlphaFoldDB" id="A0A9D0ZMC0"/>
<name>A0A9D0ZMC0_9FIRM</name>
<dbReference type="CDD" id="cd00093">
    <property type="entry name" value="HTH_XRE"/>
    <property type="match status" value="1"/>
</dbReference>
<dbReference type="GO" id="GO:0003677">
    <property type="term" value="F:DNA binding"/>
    <property type="evidence" value="ECO:0007669"/>
    <property type="project" value="UniProtKB-KW"/>
</dbReference>
<keyword evidence="1" id="KW-0238">DNA-binding</keyword>
<dbReference type="SUPFAM" id="SSF47413">
    <property type="entry name" value="lambda repressor-like DNA-binding domains"/>
    <property type="match status" value="1"/>
</dbReference>
<dbReference type="InterPro" id="IPR010982">
    <property type="entry name" value="Lambda_DNA-bd_dom_sf"/>
</dbReference>
<evidence type="ECO:0000313" key="4">
    <source>
        <dbReference type="Proteomes" id="UP000824260"/>
    </source>
</evidence>
<accession>A0A9D0ZMC0</accession>
<dbReference type="InterPro" id="IPR001387">
    <property type="entry name" value="Cro/C1-type_HTH"/>
</dbReference>
<evidence type="ECO:0000256" key="1">
    <source>
        <dbReference type="ARBA" id="ARBA00023125"/>
    </source>
</evidence>
<evidence type="ECO:0000259" key="2">
    <source>
        <dbReference type="PROSITE" id="PS50943"/>
    </source>
</evidence>
<feature type="domain" description="HTH cro/C1-type" evidence="2">
    <location>
        <begin position="16"/>
        <end position="70"/>
    </location>
</feature>
<gene>
    <name evidence="3" type="ORF">IAA52_08110</name>
</gene>
<reference evidence="3" key="2">
    <citation type="journal article" date="2021" name="PeerJ">
        <title>Extensive microbial diversity within the chicken gut microbiome revealed by metagenomics and culture.</title>
        <authorList>
            <person name="Gilroy R."/>
            <person name="Ravi A."/>
            <person name="Getino M."/>
            <person name="Pursley I."/>
            <person name="Horton D.L."/>
            <person name="Alikhan N.F."/>
            <person name="Baker D."/>
            <person name="Gharbi K."/>
            <person name="Hall N."/>
            <person name="Watson M."/>
            <person name="Adriaenssens E.M."/>
            <person name="Foster-Nyarko E."/>
            <person name="Jarju S."/>
            <person name="Secka A."/>
            <person name="Antonio M."/>
            <person name="Oren A."/>
            <person name="Chaudhuri R.R."/>
            <person name="La Ragione R."/>
            <person name="Hildebrand F."/>
            <person name="Pallen M.J."/>
        </authorList>
    </citation>
    <scope>NUCLEOTIDE SEQUENCE</scope>
    <source>
        <strain evidence="3">ChiSjej6B24-2974</strain>
    </source>
</reference>
<dbReference type="SMART" id="SM00530">
    <property type="entry name" value="HTH_XRE"/>
    <property type="match status" value="1"/>
</dbReference>
<reference evidence="3" key="1">
    <citation type="submission" date="2020-10" db="EMBL/GenBank/DDBJ databases">
        <authorList>
            <person name="Gilroy R."/>
        </authorList>
    </citation>
    <scope>NUCLEOTIDE SEQUENCE</scope>
    <source>
        <strain evidence="3">ChiSjej6B24-2974</strain>
    </source>
</reference>
<proteinExistence type="predicted"/>
<dbReference type="EMBL" id="DVFZ01000082">
    <property type="protein sequence ID" value="HIQ83053.1"/>
    <property type="molecule type" value="Genomic_DNA"/>
</dbReference>
<dbReference type="PROSITE" id="PS50943">
    <property type="entry name" value="HTH_CROC1"/>
    <property type="match status" value="1"/>
</dbReference>
<comment type="caution">
    <text evidence="3">The sequence shown here is derived from an EMBL/GenBank/DDBJ whole genome shotgun (WGS) entry which is preliminary data.</text>
</comment>
<evidence type="ECO:0000313" key="3">
    <source>
        <dbReference type="EMBL" id="HIQ83053.1"/>
    </source>
</evidence>
<dbReference type="PANTHER" id="PTHR46558">
    <property type="entry name" value="TRACRIPTIONAL REGULATORY PROTEIN-RELATED-RELATED"/>
    <property type="match status" value="1"/>
</dbReference>
<organism evidence="3 4">
    <name type="scientific">Candidatus Pullichristensenella stercorigallinarum</name>
    <dbReference type="NCBI Taxonomy" id="2840909"/>
    <lineage>
        <taxon>Bacteria</taxon>
        <taxon>Bacillati</taxon>
        <taxon>Bacillota</taxon>
        <taxon>Clostridia</taxon>
        <taxon>Candidatus Pullichristensenella</taxon>
    </lineage>
</organism>
<dbReference type="Gene3D" id="1.10.260.40">
    <property type="entry name" value="lambda repressor-like DNA-binding domains"/>
    <property type="match status" value="1"/>
</dbReference>